<proteinExistence type="predicted"/>
<dbReference type="EMBL" id="JAGGLB010000008">
    <property type="protein sequence ID" value="MBP1991182.1"/>
    <property type="molecule type" value="Genomic_DNA"/>
</dbReference>
<name>A0ABS4IUC5_9BACL</name>
<evidence type="ECO:0000313" key="1">
    <source>
        <dbReference type="EMBL" id="MBP1991182.1"/>
    </source>
</evidence>
<gene>
    <name evidence="1" type="ORF">J2Z66_002789</name>
</gene>
<protein>
    <submittedName>
        <fullName evidence="1">Uncharacterized protein</fullName>
    </submittedName>
</protein>
<evidence type="ECO:0000313" key="2">
    <source>
        <dbReference type="Proteomes" id="UP001519287"/>
    </source>
</evidence>
<organism evidence="1 2">
    <name type="scientific">Paenibacillus eucommiae</name>
    <dbReference type="NCBI Taxonomy" id="1355755"/>
    <lineage>
        <taxon>Bacteria</taxon>
        <taxon>Bacillati</taxon>
        <taxon>Bacillota</taxon>
        <taxon>Bacilli</taxon>
        <taxon>Bacillales</taxon>
        <taxon>Paenibacillaceae</taxon>
        <taxon>Paenibacillus</taxon>
    </lineage>
</organism>
<dbReference type="Proteomes" id="UP001519287">
    <property type="component" value="Unassembled WGS sequence"/>
</dbReference>
<keyword evidence="2" id="KW-1185">Reference proteome</keyword>
<sequence length="30" mass="3537">MIGINQRGMLMNPIMIDIPNEFYTERLPND</sequence>
<reference evidence="1 2" key="1">
    <citation type="submission" date="2021-03" db="EMBL/GenBank/DDBJ databases">
        <title>Genomic Encyclopedia of Type Strains, Phase IV (KMG-IV): sequencing the most valuable type-strain genomes for metagenomic binning, comparative biology and taxonomic classification.</title>
        <authorList>
            <person name="Goeker M."/>
        </authorList>
    </citation>
    <scope>NUCLEOTIDE SEQUENCE [LARGE SCALE GENOMIC DNA]</scope>
    <source>
        <strain evidence="1 2">DSM 26048</strain>
    </source>
</reference>
<accession>A0ABS4IUC5</accession>
<comment type="caution">
    <text evidence="1">The sequence shown here is derived from an EMBL/GenBank/DDBJ whole genome shotgun (WGS) entry which is preliminary data.</text>
</comment>